<keyword evidence="13" id="KW-1185">Reference proteome</keyword>
<evidence type="ECO:0000256" key="4">
    <source>
        <dbReference type="ARBA" id="ARBA00022692"/>
    </source>
</evidence>
<dbReference type="PROSITE" id="PS00855">
    <property type="entry name" value="SPASE_II"/>
    <property type="match status" value="1"/>
</dbReference>
<protein>
    <recommendedName>
        <fullName evidence="9">Lipoprotein signal peptidase</fullName>
        <ecNumber evidence="9">3.4.23.36</ecNumber>
    </recommendedName>
    <alternativeName>
        <fullName evidence="9">Prolipoprotein signal peptidase</fullName>
    </alternativeName>
    <alternativeName>
        <fullName evidence="9">Signal peptidase II</fullName>
        <shortName evidence="9">SPase II</shortName>
    </alternativeName>
</protein>
<feature type="active site" evidence="9">
    <location>
        <position position="111"/>
    </location>
</feature>
<accession>A0ABV1EAS0</accession>
<comment type="subcellular location">
    <subcellularLocation>
        <location evidence="9">Cell membrane</location>
        <topology evidence="9">Multi-pass membrane protein</topology>
    </subcellularLocation>
</comment>
<evidence type="ECO:0000256" key="3">
    <source>
        <dbReference type="ARBA" id="ARBA00022670"/>
    </source>
</evidence>
<keyword evidence="8 9" id="KW-0472">Membrane</keyword>
<keyword evidence="6 9" id="KW-0378">Hydrolase</keyword>
<keyword evidence="5 9" id="KW-0064">Aspartyl protease</keyword>
<evidence type="ECO:0000256" key="7">
    <source>
        <dbReference type="ARBA" id="ARBA00022989"/>
    </source>
</evidence>
<organism evidence="12 13">
    <name type="scientific">Pseudoflavonifractor intestinihominis</name>
    <dbReference type="NCBI Taxonomy" id="3133171"/>
    <lineage>
        <taxon>Bacteria</taxon>
        <taxon>Bacillati</taxon>
        <taxon>Bacillota</taxon>
        <taxon>Clostridia</taxon>
        <taxon>Eubacteriales</taxon>
        <taxon>Oscillospiraceae</taxon>
        <taxon>Pseudoflavonifractor</taxon>
    </lineage>
</organism>
<evidence type="ECO:0000256" key="5">
    <source>
        <dbReference type="ARBA" id="ARBA00022750"/>
    </source>
</evidence>
<evidence type="ECO:0000256" key="11">
    <source>
        <dbReference type="RuleBase" id="RU004181"/>
    </source>
</evidence>
<evidence type="ECO:0000256" key="2">
    <source>
        <dbReference type="ARBA" id="ARBA00022475"/>
    </source>
</evidence>
<keyword evidence="3 9" id="KW-0645">Protease</keyword>
<evidence type="ECO:0000256" key="6">
    <source>
        <dbReference type="ARBA" id="ARBA00022801"/>
    </source>
</evidence>
<dbReference type="GO" id="GO:0004190">
    <property type="term" value="F:aspartic-type endopeptidase activity"/>
    <property type="evidence" value="ECO:0007669"/>
    <property type="project" value="UniProtKB-EC"/>
</dbReference>
<feature type="transmembrane region" description="Helical" evidence="9">
    <location>
        <begin position="88"/>
        <end position="110"/>
    </location>
</feature>
<dbReference type="Pfam" id="PF01252">
    <property type="entry name" value="Peptidase_A8"/>
    <property type="match status" value="1"/>
</dbReference>
<keyword evidence="2 9" id="KW-1003">Cell membrane</keyword>
<gene>
    <name evidence="9 12" type="primary">lspA</name>
    <name evidence="12" type="ORF">WMO64_13115</name>
</gene>
<dbReference type="HAMAP" id="MF_00161">
    <property type="entry name" value="LspA"/>
    <property type="match status" value="1"/>
</dbReference>
<feature type="active site" evidence="9">
    <location>
        <position position="127"/>
    </location>
</feature>
<dbReference type="Proteomes" id="UP001464378">
    <property type="component" value="Unassembled WGS sequence"/>
</dbReference>
<dbReference type="EMBL" id="JBBMFK010000024">
    <property type="protein sequence ID" value="MEQ2444400.1"/>
    <property type="molecule type" value="Genomic_DNA"/>
</dbReference>
<comment type="catalytic activity">
    <reaction evidence="9 10">
        <text>Release of signal peptides from bacterial membrane prolipoproteins. Hydrolyzes -Xaa-Yaa-Zaa-|-(S,diacylglyceryl)Cys-, in which Xaa is hydrophobic (preferably Leu), and Yaa (Ala or Ser) and Zaa (Gly or Ala) have small, neutral side chains.</text>
        <dbReference type="EC" id="3.4.23.36"/>
    </reaction>
</comment>
<evidence type="ECO:0000313" key="13">
    <source>
        <dbReference type="Proteomes" id="UP001464378"/>
    </source>
</evidence>
<dbReference type="PANTHER" id="PTHR33695">
    <property type="entry name" value="LIPOPROTEIN SIGNAL PEPTIDASE"/>
    <property type="match status" value="1"/>
</dbReference>
<proteinExistence type="inferred from homology"/>
<dbReference type="PANTHER" id="PTHR33695:SF1">
    <property type="entry name" value="LIPOPROTEIN SIGNAL PEPTIDASE"/>
    <property type="match status" value="1"/>
</dbReference>
<dbReference type="RefSeq" id="WP_294521240.1">
    <property type="nucleotide sequence ID" value="NZ_JBBMFK010000024.1"/>
</dbReference>
<dbReference type="InterPro" id="IPR001872">
    <property type="entry name" value="Peptidase_A8"/>
</dbReference>
<feature type="transmembrane region" description="Helical" evidence="9">
    <location>
        <begin position="58"/>
        <end position="76"/>
    </location>
</feature>
<name>A0ABV1EAS0_9FIRM</name>
<evidence type="ECO:0000256" key="10">
    <source>
        <dbReference type="RuleBase" id="RU000594"/>
    </source>
</evidence>
<comment type="pathway">
    <text evidence="9">Protein modification; lipoprotein biosynthesis (signal peptide cleavage).</text>
</comment>
<dbReference type="NCBIfam" id="TIGR00077">
    <property type="entry name" value="lspA"/>
    <property type="match status" value="1"/>
</dbReference>
<keyword evidence="7 9" id="KW-1133">Transmembrane helix</keyword>
<keyword evidence="4 9" id="KW-0812">Transmembrane</keyword>
<feature type="transmembrane region" description="Helical" evidence="9">
    <location>
        <begin position="116"/>
        <end position="145"/>
    </location>
</feature>
<comment type="similarity">
    <text evidence="1 9 11">Belongs to the peptidase A8 family.</text>
</comment>
<comment type="caution">
    <text evidence="12">The sequence shown here is derived from an EMBL/GenBank/DDBJ whole genome shotgun (WGS) entry which is preliminary data.</text>
</comment>
<evidence type="ECO:0000313" key="12">
    <source>
        <dbReference type="EMBL" id="MEQ2444400.1"/>
    </source>
</evidence>
<evidence type="ECO:0000256" key="8">
    <source>
        <dbReference type="ARBA" id="ARBA00023136"/>
    </source>
</evidence>
<comment type="caution">
    <text evidence="9">Lacks conserved residue(s) required for the propagation of feature annotation.</text>
</comment>
<evidence type="ECO:0000256" key="1">
    <source>
        <dbReference type="ARBA" id="ARBA00006139"/>
    </source>
</evidence>
<evidence type="ECO:0000256" key="9">
    <source>
        <dbReference type="HAMAP-Rule" id="MF_00161"/>
    </source>
</evidence>
<comment type="function">
    <text evidence="9 10">This protein specifically catalyzes the removal of signal peptides from prolipoproteins.</text>
</comment>
<dbReference type="PRINTS" id="PR00781">
    <property type="entry name" value="LIPOSIGPTASE"/>
</dbReference>
<sequence>MPYAILAAVLVVADQVVKFLIRSNLELGESVPFIPHILNLTYYQNTGAAFSLFREHTWVLALISAVVSVALVVIMVRRVFRHPAGQVILAVILAGAVGNLIDRVLFGYVTDMFQTIFINFAVFNVADCCLVCGVIAMVVYVLFFYEKLEKAPAGQEADHDAADPEG</sequence>
<dbReference type="EC" id="3.4.23.36" evidence="9"/>
<reference evidence="12 13" key="1">
    <citation type="submission" date="2024-03" db="EMBL/GenBank/DDBJ databases">
        <title>Human intestinal bacterial collection.</title>
        <authorList>
            <person name="Pauvert C."/>
            <person name="Hitch T.C.A."/>
            <person name="Clavel T."/>
        </authorList>
    </citation>
    <scope>NUCLEOTIDE SEQUENCE [LARGE SCALE GENOMIC DNA]</scope>
    <source>
        <strain evidence="12 13">CLA-AP-H29</strain>
    </source>
</reference>